<dbReference type="PANTHER" id="PTHR13609">
    <property type="entry name" value="UBIQUITIN DOMAIN CONTAINING 1 PROTEIN-RELATED"/>
    <property type="match status" value="1"/>
</dbReference>
<dbReference type="InterPro" id="IPR000626">
    <property type="entry name" value="Ubiquitin-like_dom"/>
</dbReference>
<feature type="region of interest" description="Disordered" evidence="1">
    <location>
        <begin position="1"/>
        <end position="36"/>
    </location>
</feature>
<feature type="compositionally biased region" description="Low complexity" evidence="1">
    <location>
        <begin position="51"/>
        <end position="105"/>
    </location>
</feature>
<dbReference type="Pfam" id="PF16455">
    <property type="entry name" value="UBD"/>
    <property type="match status" value="2"/>
</dbReference>
<dbReference type="InterPro" id="IPR029071">
    <property type="entry name" value="Ubiquitin-like_domsf"/>
</dbReference>
<comment type="caution">
    <text evidence="3">The sequence shown here is derived from an EMBL/GenBank/DDBJ whole genome shotgun (WGS) entry which is preliminary data.</text>
</comment>
<evidence type="ECO:0000313" key="4">
    <source>
        <dbReference type="Proteomes" id="UP001583186"/>
    </source>
</evidence>
<dbReference type="Gene3D" id="1.20.225.20">
    <property type="entry name" value="Ub domain-containing protein, DC-UbP/UBTD2, N-terminal domain"/>
    <property type="match status" value="1"/>
</dbReference>
<feature type="region of interest" description="Disordered" evidence="1">
    <location>
        <begin position="51"/>
        <end position="117"/>
    </location>
</feature>
<accession>A0ABR3ZGV9</accession>
<feature type="domain" description="Ubiquitin-like" evidence="2">
    <location>
        <begin position="352"/>
        <end position="424"/>
    </location>
</feature>
<dbReference type="Gene3D" id="3.10.20.90">
    <property type="entry name" value="Phosphatidylinositol 3-kinase Catalytic Subunit, Chain A, domain 1"/>
    <property type="match status" value="1"/>
</dbReference>
<dbReference type="SUPFAM" id="SSF54236">
    <property type="entry name" value="Ubiquitin-like"/>
    <property type="match status" value="1"/>
</dbReference>
<dbReference type="InterPro" id="IPR039869">
    <property type="entry name" value="UBTD1/2"/>
</dbReference>
<sequence>MGCCFSRPEGPNSPYPGGAPSGSARAINNTPAAAGLGPSTAAAFLARNVAAAGAGARSGGDSTDAGGFSSSSSTPPTVGSQRLRATAAGASGTSSSSTQHHPPAQELSKHINKPIKRRRWTSRNRVWTRSAIDRERTDFFDTRVTGRSEIWQTLRTALEILWEADLVDAARGDTKATAGTDAQATATSTSTAAAATPASPASPTSPTSPTTSSAISAEAAEARATAQTILDAADITLPTGDMAQGAYDAFGNYYALPSWIVSDPTNLATDPDHNNSDLDETKGAALDDLGSEANLSDESDFDEEGDEAGDDDDEDTCGDEARHRLTASSRNPHRRRRREEKGKAVVAAANQLHVRARLSATSRDVIVLLRRDETVLSLAHRISEQAKLPHTTRIRIAYLGKILKDSASLEAQGWKEGHVVNALVFGAT</sequence>
<dbReference type="EMBL" id="JAWCUI010000012">
    <property type="protein sequence ID" value="KAL1899542.1"/>
    <property type="molecule type" value="Genomic_DNA"/>
</dbReference>
<feature type="compositionally biased region" description="Acidic residues" evidence="1">
    <location>
        <begin position="295"/>
        <end position="318"/>
    </location>
</feature>
<proteinExistence type="predicted"/>
<gene>
    <name evidence="3" type="ORF">Sste5346_002944</name>
</gene>
<dbReference type="PROSITE" id="PS50053">
    <property type="entry name" value="UBIQUITIN_2"/>
    <property type="match status" value="1"/>
</dbReference>
<dbReference type="Proteomes" id="UP001583186">
    <property type="component" value="Unassembled WGS sequence"/>
</dbReference>
<reference evidence="3 4" key="1">
    <citation type="journal article" date="2024" name="IMA Fungus">
        <title>IMA Genome - F19 : A genome assembly and annotation guide to empower mycologists, including annotated draft genome sequences of Ceratocystis pirilliformis, Diaporthe australafricana, Fusarium ophioides, Paecilomyces lecythidis, and Sporothrix stenoceras.</title>
        <authorList>
            <person name="Aylward J."/>
            <person name="Wilson A.M."/>
            <person name="Visagie C.M."/>
            <person name="Spraker J."/>
            <person name="Barnes I."/>
            <person name="Buitendag C."/>
            <person name="Ceriani C."/>
            <person name="Del Mar Angel L."/>
            <person name="du Plessis D."/>
            <person name="Fuchs T."/>
            <person name="Gasser K."/>
            <person name="Kramer D."/>
            <person name="Li W."/>
            <person name="Munsamy K."/>
            <person name="Piso A."/>
            <person name="Price J.L."/>
            <person name="Sonnekus B."/>
            <person name="Thomas C."/>
            <person name="van der Nest A."/>
            <person name="van Dijk A."/>
            <person name="van Heerden A."/>
            <person name="van Vuuren N."/>
            <person name="Yilmaz N."/>
            <person name="Duong T.A."/>
            <person name="van der Merwe N.A."/>
            <person name="Wingfield M.J."/>
            <person name="Wingfield B.D."/>
        </authorList>
    </citation>
    <scope>NUCLEOTIDE SEQUENCE [LARGE SCALE GENOMIC DNA]</scope>
    <source>
        <strain evidence="3 4">CMW 5346</strain>
    </source>
</reference>
<feature type="region of interest" description="Disordered" evidence="1">
    <location>
        <begin position="176"/>
        <end position="219"/>
    </location>
</feature>
<feature type="region of interest" description="Disordered" evidence="1">
    <location>
        <begin position="291"/>
        <end position="342"/>
    </location>
</feature>
<evidence type="ECO:0000256" key="1">
    <source>
        <dbReference type="SAM" id="MobiDB-lite"/>
    </source>
</evidence>
<organism evidence="3 4">
    <name type="scientific">Sporothrix stenoceras</name>
    <dbReference type="NCBI Taxonomy" id="5173"/>
    <lineage>
        <taxon>Eukaryota</taxon>
        <taxon>Fungi</taxon>
        <taxon>Dikarya</taxon>
        <taxon>Ascomycota</taxon>
        <taxon>Pezizomycotina</taxon>
        <taxon>Sordariomycetes</taxon>
        <taxon>Sordariomycetidae</taxon>
        <taxon>Ophiostomatales</taxon>
        <taxon>Ophiostomataceae</taxon>
        <taxon>Sporothrix</taxon>
    </lineage>
</organism>
<dbReference type="InterPro" id="IPR038169">
    <property type="entry name" value="DC-UbP/UBTD2_N_sf"/>
</dbReference>
<evidence type="ECO:0000259" key="2">
    <source>
        <dbReference type="PROSITE" id="PS50053"/>
    </source>
</evidence>
<dbReference type="InterPro" id="IPR032752">
    <property type="entry name" value="DC-UbP/UBTD2_N"/>
</dbReference>
<evidence type="ECO:0000313" key="3">
    <source>
        <dbReference type="EMBL" id="KAL1899542.1"/>
    </source>
</evidence>
<protein>
    <recommendedName>
        <fullName evidence="2">Ubiquitin-like domain-containing protein</fullName>
    </recommendedName>
</protein>
<name>A0ABR3ZGV9_9PEZI</name>
<keyword evidence="4" id="KW-1185">Reference proteome</keyword>